<evidence type="ECO:0000256" key="4">
    <source>
        <dbReference type="ARBA" id="ARBA00023136"/>
    </source>
</evidence>
<proteinExistence type="predicted"/>
<comment type="subcellular location">
    <subcellularLocation>
        <location evidence="1">Membrane</location>
        <topology evidence="1">Multi-pass membrane protein</topology>
    </subcellularLocation>
</comment>
<evidence type="ECO:0000256" key="3">
    <source>
        <dbReference type="ARBA" id="ARBA00022989"/>
    </source>
</evidence>
<dbReference type="GeneID" id="77324837"/>
<evidence type="ECO:0000313" key="6">
    <source>
        <dbReference type="Proteomes" id="UP000218335"/>
    </source>
</evidence>
<name>A0A2A4GXX9_9STAP</name>
<dbReference type="Pfam" id="PF01578">
    <property type="entry name" value="Cytochrom_C_asm"/>
    <property type="match status" value="1"/>
</dbReference>
<dbReference type="AlphaFoldDB" id="A0A2A4GXX9"/>
<dbReference type="GO" id="GO:0017004">
    <property type="term" value="P:cytochrome complex assembly"/>
    <property type="evidence" value="ECO:0007669"/>
    <property type="project" value="InterPro"/>
</dbReference>
<dbReference type="PANTHER" id="PTHR30071:SF15">
    <property type="entry name" value="PROTEIN HEMX"/>
    <property type="match status" value="1"/>
</dbReference>
<dbReference type="RefSeq" id="WP_019165124.1">
    <property type="nucleotide sequence ID" value="NZ_CP094734.1"/>
</dbReference>
<dbReference type="EMBL" id="MWUU01000006">
    <property type="protein sequence ID" value="PCF55505.1"/>
    <property type="molecule type" value="Genomic_DNA"/>
</dbReference>
<dbReference type="PANTHER" id="PTHR30071">
    <property type="entry name" value="HEME EXPORTER PROTEIN C"/>
    <property type="match status" value="1"/>
</dbReference>
<evidence type="ECO:0000256" key="2">
    <source>
        <dbReference type="ARBA" id="ARBA00022692"/>
    </source>
</evidence>
<reference evidence="5 6" key="1">
    <citation type="journal article" date="2017" name="PLoS ONE">
        <title>Development of a real-time PCR for detection of Staphylococcus pseudintermedius using a novel automated comparison of whole-genome sequences.</title>
        <authorList>
            <person name="Verstappen K.M."/>
            <person name="Huijbregts L."/>
            <person name="Spaninks M."/>
            <person name="Wagenaar J.A."/>
            <person name="Fluit A.C."/>
            <person name="Duim B."/>
        </authorList>
    </citation>
    <scope>NUCLEOTIDE SEQUENCE [LARGE SCALE GENOMIC DNA]</scope>
    <source>
        <strain evidence="5 6">215070706401-1</strain>
    </source>
</reference>
<dbReference type="GO" id="GO:0005886">
    <property type="term" value="C:plasma membrane"/>
    <property type="evidence" value="ECO:0007669"/>
    <property type="project" value="TreeGrafter"/>
</dbReference>
<keyword evidence="4" id="KW-0472">Membrane</keyword>
<accession>A0A2A4GXX9</accession>
<organism evidence="5 6">
    <name type="scientific">Staphylococcus delphini</name>
    <dbReference type="NCBI Taxonomy" id="53344"/>
    <lineage>
        <taxon>Bacteria</taxon>
        <taxon>Bacillati</taxon>
        <taxon>Bacillota</taxon>
        <taxon>Bacilli</taxon>
        <taxon>Bacillales</taxon>
        <taxon>Staphylococcaceae</taxon>
        <taxon>Staphylococcus</taxon>
        <taxon>Staphylococcus intermedius group</taxon>
    </lineage>
</organism>
<protein>
    <submittedName>
        <fullName evidence="5">Cytochrome C assembly protein</fullName>
    </submittedName>
</protein>
<dbReference type="InterPro" id="IPR002541">
    <property type="entry name" value="Cyt_c_assembly"/>
</dbReference>
<keyword evidence="3" id="KW-1133">Transmembrane helix</keyword>
<comment type="caution">
    <text evidence="5">The sequence shown here is derived from an EMBL/GenBank/DDBJ whole genome shotgun (WGS) entry which is preliminary data.</text>
</comment>
<dbReference type="Proteomes" id="UP000218335">
    <property type="component" value="Unassembled WGS sequence"/>
</dbReference>
<dbReference type="GO" id="GO:0020037">
    <property type="term" value="F:heme binding"/>
    <property type="evidence" value="ECO:0007669"/>
    <property type="project" value="InterPro"/>
</dbReference>
<evidence type="ECO:0000313" key="5">
    <source>
        <dbReference type="EMBL" id="PCF55505.1"/>
    </source>
</evidence>
<dbReference type="InterPro" id="IPR045062">
    <property type="entry name" value="Cyt_c_biogenesis_CcsA/CcmC"/>
</dbReference>
<gene>
    <name evidence="5" type="ORF">B5C08_05545</name>
</gene>
<sequence>MEEAFFIRFHEIILLIYLVSMVCLIIDVFQKNYRLQNIGFYALGIVWFCQTISLTMFIIWQKQLPLTSLIESFYVLTWLILTITFVMSVLRQSEFMIAFLNVIGFVFMTIHTFHPRQFKLDGARLTALNELLFFHISLALLSYVVFAVAFVNAIIYLIQYRNLKEKRFTQNFFRMSSIATLEKLVFYSSLIGVIFMFISLVLGIQWGMVSIGYDIFLDLKVISSIIIFIAYSIFITLRLTRRFKQSFLMNLNIMLFLCCMINLVVVTQLSTFHQWTGV</sequence>
<evidence type="ECO:0000256" key="1">
    <source>
        <dbReference type="ARBA" id="ARBA00004141"/>
    </source>
</evidence>
<keyword evidence="2" id="KW-0812">Transmembrane</keyword>